<dbReference type="PANTHER" id="PTHR30121:SF6">
    <property type="entry name" value="SLR6007 PROTEIN"/>
    <property type="match status" value="1"/>
</dbReference>
<sequence length="817" mass="90912">MKLIEQIGSFYLGKTIDEKNPELIRYDAKDLTTHAVIIGMTGSGKTGLGVCLLEEALLDGIPVIAVDPKGDMGNLLLTFPELAATDFEPWIDPVEAEQNDESIADVAKKRANQWKQGLADSHQTPERLAALNAAVEKTLYTPGATFGRPISLLKSLAPPKPALRKDKDLYQERISAATTGILSLLKIDNDPLAREQILVCQLLEYFWDQGKTIALADLIATIQNPPFERIGVMDVETIYPAKDRLKLAMQLNNLLASPGFEAWTQGDALDAERLLFSEHGKPRLSVMNIAHLSDNERIFFVTMLLNDILAWMRTQPGTGSLRAILYIDELFGYMPPIGNPATKPLLLTLLKQARAYGLGVVLSTQNPVDLDYKGLSNSGTWFIGRLQTEQDRNRVMDGLLSASKDGLDKKALNAAFDSLGKRKFLMHNIHEDAPIIMTTRWAMSYLSGPLSRQQIQLLTQPSNQSANEKSPNSNDNSSESNKDNAQELAQTDWVKYANLAPEIAQFFLPTKQVITDTSALHYQPTLMAIVNIHYEDTRADIRHSLTQLFTTPFVDGPIAIDWRNAIEPFVDKALGEAQDELIAQVTDEKPNDAKLLQPPISATQKAHYRDWEKAFVLWVRQNKALTLYHHEGLNDYAMPGESESQFRQRIAIALREARDEQLEQLRTQIGKKLAALEAKRSRAEARIAKEQQRASNRTMDAIVSTGSALLSAFMSRKKVSVTNARRLGSALKKASTAFGDDQDIPALEETIKQIDTEIQALASSFEQEMQTVHDQFDAVNAPLSTHQIYPKSTAITIHAFGVGWQPGLLVDEQWRAV</sequence>
<dbReference type="InterPro" id="IPR002789">
    <property type="entry name" value="HerA_central"/>
</dbReference>
<evidence type="ECO:0000256" key="1">
    <source>
        <dbReference type="SAM" id="Coils"/>
    </source>
</evidence>
<dbReference type="RefSeq" id="WP_152810619.1">
    <property type="nucleotide sequence ID" value="NZ_WHNW01000009.1"/>
</dbReference>
<proteinExistence type="predicted"/>
<evidence type="ECO:0000256" key="2">
    <source>
        <dbReference type="SAM" id="MobiDB-lite"/>
    </source>
</evidence>
<accession>A0A6N7EV25</accession>
<name>A0A6N7EV25_9GAMM</name>
<dbReference type="PANTHER" id="PTHR30121">
    <property type="entry name" value="UNCHARACTERIZED PROTEIN YJGR-RELATED"/>
    <property type="match status" value="1"/>
</dbReference>
<comment type="caution">
    <text evidence="4">The sequence shown here is derived from an EMBL/GenBank/DDBJ whole genome shotgun (WGS) entry which is preliminary data.</text>
</comment>
<keyword evidence="5" id="KW-1185">Reference proteome</keyword>
<evidence type="ECO:0000313" key="4">
    <source>
        <dbReference type="EMBL" id="MPV86624.1"/>
    </source>
</evidence>
<protein>
    <submittedName>
        <fullName evidence="4">DUF87 domain-containing protein</fullName>
    </submittedName>
</protein>
<dbReference type="Pfam" id="PF01935">
    <property type="entry name" value="DUF87"/>
    <property type="match status" value="1"/>
</dbReference>
<dbReference type="InParanoid" id="A0A6N7EV25"/>
<organism evidence="4 5">
    <name type="scientific">Ostreibacterium oceani</name>
    <dbReference type="NCBI Taxonomy" id="2654998"/>
    <lineage>
        <taxon>Bacteria</taxon>
        <taxon>Pseudomonadati</taxon>
        <taxon>Pseudomonadota</taxon>
        <taxon>Gammaproteobacteria</taxon>
        <taxon>Cardiobacteriales</taxon>
        <taxon>Ostreibacteriaceae</taxon>
        <taxon>Ostreibacterium</taxon>
    </lineage>
</organism>
<dbReference type="Proteomes" id="UP000471298">
    <property type="component" value="Unassembled WGS sequence"/>
</dbReference>
<feature type="region of interest" description="Disordered" evidence="2">
    <location>
        <begin position="460"/>
        <end position="485"/>
    </location>
</feature>
<feature type="compositionally biased region" description="Low complexity" evidence="2">
    <location>
        <begin position="467"/>
        <end position="479"/>
    </location>
</feature>
<dbReference type="AlphaFoldDB" id="A0A6N7EV25"/>
<dbReference type="InterPro" id="IPR027417">
    <property type="entry name" value="P-loop_NTPase"/>
</dbReference>
<feature type="coiled-coil region" evidence="1">
    <location>
        <begin position="666"/>
        <end position="693"/>
    </location>
</feature>
<dbReference type="EMBL" id="WHNW01000009">
    <property type="protein sequence ID" value="MPV86624.1"/>
    <property type="molecule type" value="Genomic_DNA"/>
</dbReference>
<evidence type="ECO:0000259" key="3">
    <source>
        <dbReference type="Pfam" id="PF01935"/>
    </source>
</evidence>
<reference evidence="4 5" key="1">
    <citation type="submission" date="2019-10" db="EMBL/GenBank/DDBJ databases">
        <title>Cardiobacteriales fam. a chemoheterotrophic member of the order Cardiobacteriales, and proposal of Cardiobacteriales fam. nov.</title>
        <authorList>
            <person name="Wang C."/>
        </authorList>
    </citation>
    <scope>NUCLEOTIDE SEQUENCE [LARGE SCALE GENOMIC DNA]</scope>
    <source>
        <strain evidence="4 5">ML27</strain>
    </source>
</reference>
<gene>
    <name evidence="4" type="ORF">GCU85_07790</name>
</gene>
<evidence type="ECO:0000313" key="5">
    <source>
        <dbReference type="Proteomes" id="UP000471298"/>
    </source>
</evidence>
<dbReference type="SUPFAM" id="SSF52540">
    <property type="entry name" value="P-loop containing nucleoside triphosphate hydrolases"/>
    <property type="match status" value="1"/>
</dbReference>
<dbReference type="InterPro" id="IPR051162">
    <property type="entry name" value="T4SS_component"/>
</dbReference>
<keyword evidence="1" id="KW-0175">Coiled coil</keyword>
<feature type="domain" description="Helicase HerA central" evidence="3">
    <location>
        <begin position="11"/>
        <end position="76"/>
    </location>
</feature>
<dbReference type="Gene3D" id="3.40.50.300">
    <property type="entry name" value="P-loop containing nucleotide triphosphate hydrolases"/>
    <property type="match status" value="2"/>
</dbReference>